<dbReference type="Proteomes" id="UP001297580">
    <property type="component" value="Chromosome"/>
</dbReference>
<sequence>MEKATPWKLFAVMAVCTIYFITFSHFGTFAYNALIPDDGRLSAGTAVGPVSLANMTVPEAHEAVTSRVNQWKATASIPLRYQEKQIDLSADVFTFRLEESMKRLIDGKHTPLFVIMDLEKCLKAVEAVVPLAPLEALDVKRLGEDLEKRAAQLQSPSSPIDLAGYISFPDGNEPVVSKAAVPLSDAAAALWLSTERRATIKAGQLFSLDDWLKKEKADFSDGAADLIASAVYQAVLKTNFAIAERYTSRTLPDGVTPGFEAAISNGRDLEWLNPNTTDYTLWLRYDGQSVHAEISGLPFVYQYIIRTGEAVNIEPRTVVQYDARLAPGDKQTKQMGRLGLFVEVTREVRDGPRLVRKETVSEDFYPPTYTIEVRGLEIPKSSVEPSSDEEGESGESTESENGESMESPNPTATENSEENTRDKPVPKEGDEADSRENAPTASGKGETEASGGGEK</sequence>
<feature type="compositionally biased region" description="Basic and acidic residues" evidence="2">
    <location>
        <begin position="418"/>
        <end position="436"/>
    </location>
</feature>
<dbReference type="SMART" id="SM01208">
    <property type="entry name" value="G5"/>
    <property type="match status" value="1"/>
</dbReference>
<accession>A0ABY9QBM3</accession>
<gene>
    <name evidence="5" type="ORF">HSX42_14835</name>
</gene>
<feature type="compositionally biased region" description="Acidic residues" evidence="2">
    <location>
        <begin position="386"/>
        <end position="403"/>
    </location>
</feature>
<name>A0ABY9QBM3_GEOTD</name>
<keyword evidence="3" id="KW-0812">Transmembrane</keyword>
<dbReference type="RefSeq" id="WP_087960165.1">
    <property type="nucleotide sequence ID" value="NZ_CP017690.1"/>
</dbReference>
<evidence type="ECO:0000256" key="3">
    <source>
        <dbReference type="SAM" id="Phobius"/>
    </source>
</evidence>
<organism evidence="5 6">
    <name type="scientific">Geobacillus thermodenitrificans</name>
    <dbReference type="NCBI Taxonomy" id="33940"/>
    <lineage>
        <taxon>Bacteria</taxon>
        <taxon>Bacillati</taxon>
        <taxon>Bacillota</taxon>
        <taxon>Bacilli</taxon>
        <taxon>Bacillales</taxon>
        <taxon>Anoxybacillaceae</taxon>
        <taxon>Geobacillus</taxon>
    </lineage>
</organism>
<evidence type="ECO:0000256" key="2">
    <source>
        <dbReference type="SAM" id="MobiDB-lite"/>
    </source>
</evidence>
<evidence type="ECO:0000259" key="4">
    <source>
        <dbReference type="SMART" id="SM01208"/>
    </source>
</evidence>
<proteinExistence type="predicted"/>
<feature type="domain" description="G5" evidence="4">
    <location>
        <begin position="304"/>
        <end position="377"/>
    </location>
</feature>
<keyword evidence="3" id="KW-0472">Membrane</keyword>
<keyword evidence="3" id="KW-1133">Transmembrane helix</keyword>
<evidence type="ECO:0000313" key="5">
    <source>
        <dbReference type="EMBL" id="WMV75523.1"/>
    </source>
</evidence>
<dbReference type="InterPro" id="IPR011098">
    <property type="entry name" value="G5_dom"/>
</dbReference>
<dbReference type="EMBL" id="CP133461">
    <property type="protein sequence ID" value="WMV75523.1"/>
    <property type="molecule type" value="Genomic_DNA"/>
</dbReference>
<reference evidence="5 6" key="1">
    <citation type="submission" date="2023-08" db="EMBL/GenBank/DDBJ databases">
        <title>Complete genome sequence of Geobacillus thermodenitrificans K1041, a genetically tractable strain representative of the genus Geobacillus.</title>
        <authorList>
            <person name="Kani S."/>
            <person name="Suzuki H."/>
        </authorList>
    </citation>
    <scope>NUCLEOTIDE SEQUENCE [LARGE SCALE GENOMIC DNA]</scope>
    <source>
        <strain evidence="5 6">K1041</strain>
    </source>
</reference>
<keyword evidence="6" id="KW-1185">Reference proteome</keyword>
<evidence type="ECO:0000313" key="6">
    <source>
        <dbReference type="Proteomes" id="UP001297580"/>
    </source>
</evidence>
<dbReference type="Pfam" id="PF07501">
    <property type="entry name" value="G5"/>
    <property type="match status" value="1"/>
</dbReference>
<keyword evidence="1" id="KW-0732">Signal</keyword>
<protein>
    <submittedName>
        <fullName evidence="5">VanW family protein</fullName>
    </submittedName>
</protein>
<evidence type="ECO:0000256" key="1">
    <source>
        <dbReference type="ARBA" id="ARBA00022729"/>
    </source>
</evidence>
<feature type="region of interest" description="Disordered" evidence="2">
    <location>
        <begin position="375"/>
        <end position="455"/>
    </location>
</feature>
<feature type="transmembrane region" description="Helical" evidence="3">
    <location>
        <begin position="9"/>
        <end position="31"/>
    </location>
</feature>